<name>A0A9D1MQ05_9FIRM</name>
<dbReference type="AlphaFoldDB" id="A0A9D1MQ05"/>
<protein>
    <submittedName>
        <fullName evidence="2">YbaN family protein</fullName>
    </submittedName>
</protein>
<sequence>MKHIYVGLGCFFLVLGTIGVFLPILPTVPFLLLASYFFAKGSGRFHRWFTSTKLYHQHLQPFEENRALPLGTKWRILLLASLMIAIPFLKIDNIYMRAVIICLVIVKYYIILFRIETAKP</sequence>
<evidence type="ECO:0000313" key="2">
    <source>
        <dbReference type="EMBL" id="HIU64618.1"/>
    </source>
</evidence>
<organism evidence="2 3">
    <name type="scientific">Candidatus Avacidaminococcus intestinavium</name>
    <dbReference type="NCBI Taxonomy" id="2840684"/>
    <lineage>
        <taxon>Bacteria</taxon>
        <taxon>Bacillati</taxon>
        <taxon>Bacillota</taxon>
        <taxon>Negativicutes</taxon>
        <taxon>Acidaminococcales</taxon>
        <taxon>Acidaminococcaceae</taxon>
        <taxon>Acidaminococcaceae incertae sedis</taxon>
        <taxon>Candidatus Avacidaminococcus</taxon>
    </lineage>
</organism>
<dbReference type="Pfam" id="PF04304">
    <property type="entry name" value="DUF454"/>
    <property type="match status" value="1"/>
</dbReference>
<keyword evidence="1" id="KW-1133">Transmembrane helix</keyword>
<keyword evidence="1" id="KW-0472">Membrane</keyword>
<dbReference type="GO" id="GO:0005886">
    <property type="term" value="C:plasma membrane"/>
    <property type="evidence" value="ECO:0007669"/>
    <property type="project" value="TreeGrafter"/>
</dbReference>
<feature type="transmembrane region" description="Helical" evidence="1">
    <location>
        <begin position="95"/>
        <end position="115"/>
    </location>
</feature>
<dbReference type="PIRSF" id="PIRSF016789">
    <property type="entry name" value="DUF454"/>
    <property type="match status" value="1"/>
</dbReference>
<dbReference type="Proteomes" id="UP000824099">
    <property type="component" value="Unassembled WGS sequence"/>
</dbReference>
<feature type="transmembrane region" description="Helical" evidence="1">
    <location>
        <begin position="6"/>
        <end position="39"/>
    </location>
</feature>
<reference evidence="2" key="1">
    <citation type="submission" date="2020-10" db="EMBL/GenBank/DDBJ databases">
        <authorList>
            <person name="Gilroy R."/>
        </authorList>
    </citation>
    <scope>NUCLEOTIDE SEQUENCE</scope>
    <source>
        <strain evidence="2">CHK160-1198</strain>
    </source>
</reference>
<dbReference type="PANTHER" id="PTHR35813:SF1">
    <property type="entry name" value="INNER MEMBRANE PROTEIN YBAN"/>
    <property type="match status" value="1"/>
</dbReference>
<keyword evidence="1" id="KW-0812">Transmembrane</keyword>
<dbReference type="EMBL" id="DVNI01000103">
    <property type="protein sequence ID" value="HIU64618.1"/>
    <property type="molecule type" value="Genomic_DNA"/>
</dbReference>
<evidence type="ECO:0000313" key="3">
    <source>
        <dbReference type="Proteomes" id="UP000824099"/>
    </source>
</evidence>
<comment type="caution">
    <text evidence="2">The sequence shown here is derived from an EMBL/GenBank/DDBJ whole genome shotgun (WGS) entry which is preliminary data.</text>
</comment>
<accession>A0A9D1MQ05</accession>
<reference evidence="2" key="2">
    <citation type="journal article" date="2021" name="PeerJ">
        <title>Extensive microbial diversity within the chicken gut microbiome revealed by metagenomics and culture.</title>
        <authorList>
            <person name="Gilroy R."/>
            <person name="Ravi A."/>
            <person name="Getino M."/>
            <person name="Pursley I."/>
            <person name="Horton D.L."/>
            <person name="Alikhan N.F."/>
            <person name="Baker D."/>
            <person name="Gharbi K."/>
            <person name="Hall N."/>
            <person name="Watson M."/>
            <person name="Adriaenssens E.M."/>
            <person name="Foster-Nyarko E."/>
            <person name="Jarju S."/>
            <person name="Secka A."/>
            <person name="Antonio M."/>
            <person name="Oren A."/>
            <person name="Chaudhuri R.R."/>
            <person name="La Ragione R."/>
            <person name="Hildebrand F."/>
            <person name="Pallen M.J."/>
        </authorList>
    </citation>
    <scope>NUCLEOTIDE SEQUENCE</scope>
    <source>
        <strain evidence="2">CHK160-1198</strain>
    </source>
</reference>
<proteinExistence type="predicted"/>
<dbReference type="PANTHER" id="PTHR35813">
    <property type="entry name" value="INNER MEMBRANE PROTEIN YBAN"/>
    <property type="match status" value="1"/>
</dbReference>
<gene>
    <name evidence="2" type="ORF">IAB06_06260</name>
</gene>
<dbReference type="InterPro" id="IPR007401">
    <property type="entry name" value="DUF454"/>
</dbReference>
<evidence type="ECO:0000256" key="1">
    <source>
        <dbReference type="SAM" id="Phobius"/>
    </source>
</evidence>